<dbReference type="GO" id="GO:0042254">
    <property type="term" value="P:ribosome biogenesis"/>
    <property type="evidence" value="ECO:0007669"/>
    <property type="project" value="TreeGrafter"/>
</dbReference>
<evidence type="ECO:0000256" key="4">
    <source>
        <dbReference type="ARBA" id="ARBA00023054"/>
    </source>
</evidence>
<dbReference type="GO" id="GO:0005634">
    <property type="term" value="C:nucleus"/>
    <property type="evidence" value="ECO:0007669"/>
    <property type="project" value="TreeGrafter"/>
</dbReference>
<dbReference type="InterPro" id="IPR003960">
    <property type="entry name" value="ATPase_AAA_CS"/>
</dbReference>
<dbReference type="Gene3D" id="3.40.50.300">
    <property type="entry name" value="P-loop containing nucleotide triphosphate hydrolases"/>
    <property type="match status" value="2"/>
</dbReference>
<protein>
    <submittedName>
        <fullName evidence="7">CDC48 like protein</fullName>
    </submittedName>
</protein>
<dbReference type="Pfam" id="PF00004">
    <property type="entry name" value="AAA"/>
    <property type="match status" value="2"/>
</dbReference>
<evidence type="ECO:0000313" key="7">
    <source>
        <dbReference type="EMBL" id="AAK39859.1"/>
    </source>
</evidence>
<keyword evidence="3 5" id="KW-0067">ATP-binding</keyword>
<dbReference type="SUPFAM" id="SSF52540">
    <property type="entry name" value="P-loop containing nucleoside triphosphate hydrolases"/>
    <property type="match status" value="2"/>
</dbReference>
<feature type="domain" description="AAA+ ATPase" evidence="6">
    <location>
        <begin position="112"/>
        <end position="227"/>
    </location>
</feature>
<evidence type="ECO:0000256" key="3">
    <source>
        <dbReference type="ARBA" id="ARBA00022840"/>
    </source>
</evidence>
<dbReference type="GO" id="GO:0005524">
    <property type="term" value="F:ATP binding"/>
    <property type="evidence" value="ECO:0007669"/>
    <property type="project" value="UniProtKB-KW"/>
</dbReference>
<feature type="domain" description="AAA+ ATPase" evidence="6">
    <location>
        <begin position="381"/>
        <end position="519"/>
    </location>
</feature>
<geneLocation type="nucleomorph" evidence="7"/>
<comment type="similarity">
    <text evidence="5">Belongs to the AAA ATPase family.</text>
</comment>
<dbReference type="AlphaFoldDB" id="Q98RU0"/>
<dbReference type="GeneID" id="857347"/>
<name>Q98RU0_GUITH</name>
<evidence type="ECO:0000256" key="2">
    <source>
        <dbReference type="ARBA" id="ARBA00022741"/>
    </source>
</evidence>
<evidence type="ECO:0000256" key="1">
    <source>
        <dbReference type="ARBA" id="ARBA00004229"/>
    </source>
</evidence>
<dbReference type="Proteomes" id="UP000242167">
    <property type="component" value="Nucleomorph 1"/>
</dbReference>
<accession>Q98RU0</accession>
<dbReference type="PANTHER" id="PTHR23077">
    <property type="entry name" value="AAA-FAMILY ATPASE"/>
    <property type="match status" value="1"/>
</dbReference>
<dbReference type="RefSeq" id="XP_001713564.1">
    <property type="nucleotide sequence ID" value="XM_001713512.1"/>
</dbReference>
<dbReference type="PIR" id="A99991">
    <property type="entry name" value="A99991"/>
</dbReference>
<reference evidence="7 8" key="1">
    <citation type="journal article" date="2001" name="Nature">
        <title>The highly reduced genome of an enslaved algal nucleus.</title>
        <authorList>
            <person name="Douglas S."/>
            <person name="Zauner S."/>
            <person name="Fraunholz M."/>
            <person name="Beaton M."/>
            <person name="Penny S."/>
            <person name="Deng L."/>
            <person name="Wu X."/>
            <person name="Reith M."/>
            <person name="Cavalier-Smith T."/>
            <person name="Maier U."/>
        </authorList>
    </citation>
    <scope>NUCLEOTIDE SEQUENCE [LARGE SCALE GENOMIC DNA]</scope>
</reference>
<keyword evidence="4" id="KW-0175">Coiled coil</keyword>
<dbReference type="GO" id="GO:1990275">
    <property type="term" value="F:preribosome binding"/>
    <property type="evidence" value="ECO:0007669"/>
    <property type="project" value="TreeGrafter"/>
</dbReference>
<evidence type="ECO:0000313" key="8">
    <source>
        <dbReference type="Proteomes" id="UP000242167"/>
    </source>
</evidence>
<dbReference type="FunFam" id="3.40.50.300:FF:001025">
    <property type="entry name" value="ATPase family, AAA domain-containing 2B"/>
    <property type="match status" value="1"/>
</dbReference>
<dbReference type="PROSITE" id="PS00674">
    <property type="entry name" value="AAA"/>
    <property type="match status" value="1"/>
</dbReference>
<dbReference type="PANTHER" id="PTHR23077:SF171">
    <property type="entry name" value="NUCLEAR VALOSIN-CONTAINING PROTEIN-LIKE"/>
    <property type="match status" value="1"/>
</dbReference>
<dbReference type="SMART" id="SM00382">
    <property type="entry name" value="AAA"/>
    <property type="match status" value="2"/>
</dbReference>
<sequence length="606" mass="70681">MNLLKTCIHIDYYEFVLGISKKVIRYNKKTIDHKYNNFSKENNCFSRIENPKQDFLNFNFNYSKNFFLSEPRLPSFRFVDFIGIENYFKKISDILEFYINHTNNYKNPSVPHKNVIILSGPSGTGKTLFTNALAGEIGINLIDVKIEEFSSLKSKKILYEFKKYIKFRKCLLLIDNIDHFFDEDNFNSPNKKYQNLLSSLMFLKENFLDNHLLFIILENSKNIKTMLKKFDFSFNEIEFKIPSVDIRFQMIRNYSKKFFLNGDDDIFFLTRRTNGLVCKDIINVFIKASEHSYYRKTKRVLGGFYRKPRKDIIPILKELRPMDIDYAFDFFNYNFDKITTHNFSDVTWSEIGGLENTKKVISKFIIEPILYNNHIGSNFGQGNGILINGPPGCGKTMIAKAAAKESGANFSYIKGPEILDKFLGESEKAIRKIFLNAKENSPTIIFFDEFDSLALKRDSFHGDSNSGERIVNQLLSEIDNFNRKSKIFLIAATNRLDIIDKAFLRPGRFDHVLNVNYPSYREKISIFKTTIRKVEVLPGINSKLISYFFLRINFTGADISWIIKKATVQSKDDRIFYCQPFTSNKGLFINRNSKISLKNLVTDYVK</sequence>
<organism evidence="7 8">
    <name type="scientific">Guillardia theta</name>
    <name type="common">Cryptophyte</name>
    <name type="synonym">Cryptomonas phi</name>
    <dbReference type="NCBI Taxonomy" id="55529"/>
    <lineage>
        <taxon>Eukaryota</taxon>
        <taxon>Cryptophyceae</taxon>
        <taxon>Pyrenomonadales</taxon>
        <taxon>Geminigeraceae</taxon>
        <taxon>Guillardia</taxon>
    </lineage>
</organism>
<dbReference type="GO" id="GO:0003723">
    <property type="term" value="F:RNA binding"/>
    <property type="evidence" value="ECO:0007669"/>
    <property type="project" value="TreeGrafter"/>
</dbReference>
<dbReference type="GO" id="GO:0009507">
    <property type="term" value="C:chloroplast"/>
    <property type="evidence" value="ECO:0007669"/>
    <property type="project" value="UniProtKB-SubCell"/>
</dbReference>
<dbReference type="EMBL" id="AF165818">
    <property type="protein sequence ID" value="AAK39859.1"/>
    <property type="molecule type" value="Genomic_DNA"/>
</dbReference>
<evidence type="ECO:0000256" key="5">
    <source>
        <dbReference type="RuleBase" id="RU003651"/>
    </source>
</evidence>
<keyword evidence="2 5" id="KW-0547">Nucleotide-binding</keyword>
<dbReference type="GO" id="GO:0016887">
    <property type="term" value="F:ATP hydrolysis activity"/>
    <property type="evidence" value="ECO:0007669"/>
    <property type="project" value="InterPro"/>
</dbReference>
<dbReference type="InterPro" id="IPR003593">
    <property type="entry name" value="AAA+_ATPase"/>
</dbReference>
<keyword evidence="7" id="KW-0542">Nucleomorph</keyword>
<dbReference type="InterPro" id="IPR050168">
    <property type="entry name" value="AAA_ATPase_domain"/>
</dbReference>
<dbReference type="InterPro" id="IPR027417">
    <property type="entry name" value="P-loop_NTPase"/>
</dbReference>
<dbReference type="Gene3D" id="1.10.8.60">
    <property type="match status" value="1"/>
</dbReference>
<proteinExistence type="inferred from homology"/>
<dbReference type="InterPro" id="IPR003959">
    <property type="entry name" value="ATPase_AAA_core"/>
</dbReference>
<evidence type="ECO:0000259" key="6">
    <source>
        <dbReference type="SMART" id="SM00382"/>
    </source>
</evidence>
<comment type="subcellular location">
    <subcellularLocation>
        <location evidence="1">Plastid</location>
        <location evidence="1">Chloroplast</location>
    </subcellularLocation>
</comment>
<gene>
    <name evidence="7" type="primary">cdc48</name>
</gene>